<sequence>MKKLLLLTRRDLAWVLSKARNRFLIWISILVLLLIKFSCSFFQDEKGIEMILEKLIGGEIIEVLKESKFAFPLQWFVYMIAPSIILFDFIRCDLAEQGHYIFTKISRRTLYWLSKCLLIVGVTFIIVSFHFAAIFMVFGFLKGVMVINWLVFF</sequence>
<name>A0A829R9Z9_LISGR</name>
<accession>A0A829R9Z9</accession>
<feature type="transmembrane region" description="Helical" evidence="1">
    <location>
        <begin position="110"/>
        <end position="127"/>
    </location>
</feature>
<feature type="transmembrane region" description="Helical" evidence="1">
    <location>
        <begin position="73"/>
        <end position="90"/>
    </location>
</feature>
<proteinExistence type="predicted"/>
<feature type="transmembrane region" description="Helical" evidence="1">
    <location>
        <begin position="133"/>
        <end position="152"/>
    </location>
</feature>
<organism evidence="2 3">
    <name type="scientific">Listeria grayi FSL F6-1183</name>
    <dbReference type="NCBI Taxonomy" id="1265827"/>
    <lineage>
        <taxon>Bacteria</taxon>
        <taxon>Bacillati</taxon>
        <taxon>Bacillota</taxon>
        <taxon>Bacilli</taxon>
        <taxon>Bacillales</taxon>
        <taxon>Listeriaceae</taxon>
        <taxon>Listeria</taxon>
    </lineage>
</organism>
<gene>
    <name evidence="2" type="ORF">LMUR_00585</name>
</gene>
<comment type="caution">
    <text evidence="2">The sequence shown here is derived from an EMBL/GenBank/DDBJ whole genome shotgun (WGS) entry which is preliminary data.</text>
</comment>
<evidence type="ECO:0000313" key="3">
    <source>
        <dbReference type="Proteomes" id="UP000019251"/>
    </source>
</evidence>
<dbReference type="RefSeq" id="WP_036103413.1">
    <property type="nucleotide sequence ID" value="NZ_AODG01000003.1"/>
</dbReference>
<keyword evidence="1" id="KW-0812">Transmembrane</keyword>
<dbReference type="Proteomes" id="UP000019251">
    <property type="component" value="Unassembled WGS sequence"/>
</dbReference>
<dbReference type="AlphaFoldDB" id="A0A829R9Z9"/>
<protein>
    <recommendedName>
        <fullName evidence="4">ABC transporter permease</fullName>
    </recommendedName>
</protein>
<reference evidence="2 3" key="1">
    <citation type="submission" date="2012-12" db="EMBL/GenBank/DDBJ databases">
        <title>Novel taxa of Listeriaceae from agricultural environments in the United States.</title>
        <authorList>
            <person name="den Bakker H.C."/>
            <person name="Allred A."/>
            <person name="Warchocki S."/>
            <person name="Wright E.M."/>
            <person name="Burrell A."/>
            <person name="Nightingale K.K."/>
            <person name="Kephart D."/>
            <person name="Wiedmann M."/>
        </authorList>
    </citation>
    <scope>NUCLEOTIDE SEQUENCE [LARGE SCALE GENOMIC DNA]</scope>
    <source>
        <strain evidence="2 3">FSL F6-1183</strain>
    </source>
</reference>
<dbReference type="EMBL" id="AODG01000003">
    <property type="protein sequence ID" value="EUJ30335.1"/>
    <property type="molecule type" value="Genomic_DNA"/>
</dbReference>
<evidence type="ECO:0008006" key="4">
    <source>
        <dbReference type="Google" id="ProtNLM"/>
    </source>
</evidence>
<keyword evidence="1" id="KW-0472">Membrane</keyword>
<evidence type="ECO:0000313" key="2">
    <source>
        <dbReference type="EMBL" id="EUJ30335.1"/>
    </source>
</evidence>
<keyword evidence="1" id="KW-1133">Transmembrane helix</keyword>
<feature type="transmembrane region" description="Helical" evidence="1">
    <location>
        <begin position="23"/>
        <end position="43"/>
    </location>
</feature>
<evidence type="ECO:0000256" key="1">
    <source>
        <dbReference type="SAM" id="Phobius"/>
    </source>
</evidence>